<accession>A0A813GZW2</accession>
<evidence type="ECO:0000313" key="2">
    <source>
        <dbReference type="Proteomes" id="UP000626109"/>
    </source>
</evidence>
<feature type="non-terminal residue" evidence="1">
    <location>
        <position position="1"/>
    </location>
</feature>
<organism evidence="1 2">
    <name type="scientific">Polarella glacialis</name>
    <name type="common">Dinoflagellate</name>
    <dbReference type="NCBI Taxonomy" id="89957"/>
    <lineage>
        <taxon>Eukaryota</taxon>
        <taxon>Sar</taxon>
        <taxon>Alveolata</taxon>
        <taxon>Dinophyceae</taxon>
        <taxon>Suessiales</taxon>
        <taxon>Suessiaceae</taxon>
        <taxon>Polarella</taxon>
    </lineage>
</organism>
<dbReference type="EMBL" id="CAJNNW010000793">
    <property type="protein sequence ID" value="CAE8630885.1"/>
    <property type="molecule type" value="Genomic_DNA"/>
</dbReference>
<sequence length="652" mass="70996">MDAAVVPTCADVDARADLQESAHRAARDSRSSQPFVQRFSPIQTFAHIQMCCSYSVCHRPAGAKDSLPFPTRLAPNTIAPSWDLDLSSPSECLMDASRIFDGCELMPRGNMASPDSQNSQLTCSADFFCFWKHFQLGAAAAARLFGTKLQELRPIGRRRLEFNPPDPYQQSQTLLESLLTHWYVGRPTGPSPDPWNPFYSACPFAKGSCAFTVLRELALIREPSSLEGLTSRPRFADSEALTRADAERPELASWEQQLTVPSAPTYYDAHDMPALSSSRIWHATRKHRFYNGFAITLDLSLLLRTLGKYSRRDIPCAGIRCLVLPAARVVLDVPRYFALPDARGRCTRLSVAWHLEDASLASLLSTLVGDTNLFLIILLPGYVLEVLRIASAQLQVQVASSLEGRRATTAGISEGPLGPRCCLDIAVQQVAGKVQKCVASCQGHVLEVLSDCFGPGAVKQLVAARLQVASSLEGRRATTAGISEGPLGPRCCSSIAVLQVAGKVQKCVVDARPAVYYQTPEEGAHVFLSRAILRMPPLQAFFQHWFGTPIVAGKVQKCVVDARPALYYQTPEEGAHVFLSHAILRTEMKSLISFGVIGSGSQFRGLEQSRSTGSENGFAITLDLSLLLRTLGKGCTASAGSRQSLGRHLGFT</sequence>
<evidence type="ECO:0000313" key="1">
    <source>
        <dbReference type="EMBL" id="CAE8630885.1"/>
    </source>
</evidence>
<gene>
    <name evidence="1" type="ORF">PGLA2088_LOCUS1065</name>
</gene>
<proteinExistence type="predicted"/>
<comment type="caution">
    <text evidence="1">The sequence shown here is derived from an EMBL/GenBank/DDBJ whole genome shotgun (WGS) entry which is preliminary data.</text>
</comment>
<reference evidence="1" key="1">
    <citation type="submission" date="2021-02" db="EMBL/GenBank/DDBJ databases">
        <authorList>
            <person name="Dougan E. K."/>
            <person name="Rhodes N."/>
            <person name="Thang M."/>
            <person name="Chan C."/>
        </authorList>
    </citation>
    <scope>NUCLEOTIDE SEQUENCE</scope>
</reference>
<dbReference type="AlphaFoldDB" id="A0A813GZW2"/>
<name>A0A813GZW2_POLGL</name>
<protein>
    <submittedName>
        <fullName evidence="1">Uncharacterized protein</fullName>
    </submittedName>
</protein>
<dbReference type="Proteomes" id="UP000626109">
    <property type="component" value="Unassembled WGS sequence"/>
</dbReference>